<evidence type="ECO:0000256" key="1">
    <source>
        <dbReference type="SAM" id="MobiDB-lite"/>
    </source>
</evidence>
<comment type="caution">
    <text evidence="2">The sequence shown here is derived from an EMBL/GenBank/DDBJ whole genome shotgun (WGS) entry which is preliminary data.</text>
</comment>
<dbReference type="EMBL" id="LAZR01000328">
    <property type="protein sequence ID" value="KKN74350.1"/>
    <property type="molecule type" value="Genomic_DNA"/>
</dbReference>
<gene>
    <name evidence="2" type="ORF">LCGC14_0391510</name>
</gene>
<evidence type="ECO:0000313" key="2">
    <source>
        <dbReference type="EMBL" id="KKN74350.1"/>
    </source>
</evidence>
<feature type="compositionally biased region" description="Polar residues" evidence="1">
    <location>
        <begin position="1"/>
        <end position="16"/>
    </location>
</feature>
<dbReference type="AlphaFoldDB" id="A0A0F9SZL5"/>
<protein>
    <submittedName>
        <fullName evidence="2">Uncharacterized protein</fullName>
    </submittedName>
</protein>
<proteinExistence type="predicted"/>
<organism evidence="2">
    <name type="scientific">marine sediment metagenome</name>
    <dbReference type="NCBI Taxonomy" id="412755"/>
    <lineage>
        <taxon>unclassified sequences</taxon>
        <taxon>metagenomes</taxon>
        <taxon>ecological metagenomes</taxon>
    </lineage>
</organism>
<reference evidence="2" key="1">
    <citation type="journal article" date="2015" name="Nature">
        <title>Complex archaea that bridge the gap between prokaryotes and eukaryotes.</title>
        <authorList>
            <person name="Spang A."/>
            <person name="Saw J.H."/>
            <person name="Jorgensen S.L."/>
            <person name="Zaremba-Niedzwiedzka K."/>
            <person name="Martijn J."/>
            <person name="Lind A.E."/>
            <person name="van Eijk R."/>
            <person name="Schleper C."/>
            <person name="Guy L."/>
            <person name="Ettema T.J."/>
        </authorList>
    </citation>
    <scope>NUCLEOTIDE SEQUENCE</scope>
</reference>
<accession>A0A0F9SZL5</accession>
<name>A0A0F9SZL5_9ZZZZ</name>
<feature type="region of interest" description="Disordered" evidence="1">
    <location>
        <begin position="1"/>
        <end position="24"/>
    </location>
</feature>
<sequence length="236" mass="25559">MTNETQTSAAPGQEASSGILPATEGAGGPSTGFVFSDELRAALEATGAFTSSQLKALYEAEDELPNFSRDRYAGLDAFTKSTAYIAHEIITRYIGQQALSQEPSGPMPVKPPYLDKPDEYDPHNPSQVYTHVDGKLYRWDGKRGEQDNVSYEWGKLRPVVVVSHTDVGGVMVPDAAPASQAIRDGVDWFHWGYDCWIGNGGKPLGVVTQDVRDQVRLAQERSAGALISQRSLAALS</sequence>